<evidence type="ECO:0000313" key="7">
    <source>
        <dbReference type="EMBL" id="CAG9179999.1"/>
    </source>
</evidence>
<dbReference type="PROSITE" id="PS51007">
    <property type="entry name" value="CYTC"/>
    <property type="match status" value="2"/>
</dbReference>
<comment type="caution">
    <text evidence="7">The sequence shown here is derived from an EMBL/GenBank/DDBJ whole genome shotgun (WGS) entry which is preliminary data.</text>
</comment>
<dbReference type="InterPro" id="IPR051459">
    <property type="entry name" value="Cytochrome_c-type_DH"/>
</dbReference>
<evidence type="ECO:0000256" key="4">
    <source>
        <dbReference type="PROSITE-ProRule" id="PRU00433"/>
    </source>
</evidence>
<evidence type="ECO:0000313" key="8">
    <source>
        <dbReference type="Proteomes" id="UP000706525"/>
    </source>
</evidence>
<dbReference type="SUPFAM" id="SSF46626">
    <property type="entry name" value="Cytochrome c"/>
    <property type="match status" value="2"/>
</dbReference>
<feature type="chain" id="PRO_5045746233" evidence="5">
    <location>
        <begin position="22"/>
        <end position="289"/>
    </location>
</feature>
<accession>A0ABM8XIK6</accession>
<evidence type="ECO:0000256" key="2">
    <source>
        <dbReference type="ARBA" id="ARBA00022723"/>
    </source>
</evidence>
<dbReference type="PANTHER" id="PTHR35008:SF4">
    <property type="entry name" value="BLL4482 PROTEIN"/>
    <property type="match status" value="1"/>
</dbReference>
<keyword evidence="8" id="KW-1185">Reference proteome</keyword>
<keyword evidence="1 4" id="KW-0349">Heme</keyword>
<dbReference type="Gene3D" id="1.10.760.10">
    <property type="entry name" value="Cytochrome c-like domain"/>
    <property type="match status" value="2"/>
</dbReference>
<protein>
    <submittedName>
        <fullName evidence="7">Fructose dehydrogenase cytochrome subunit</fullName>
    </submittedName>
</protein>
<dbReference type="EMBL" id="CAJZAG010000009">
    <property type="protein sequence ID" value="CAG9179999.1"/>
    <property type="molecule type" value="Genomic_DNA"/>
</dbReference>
<gene>
    <name evidence="7" type="primary">fdhC</name>
    <name evidence="7" type="ORF">LMG32289_04470</name>
</gene>
<dbReference type="InterPro" id="IPR036909">
    <property type="entry name" value="Cyt_c-like_dom_sf"/>
</dbReference>
<keyword evidence="3 4" id="KW-0408">Iron</keyword>
<dbReference type="PANTHER" id="PTHR35008">
    <property type="entry name" value="BLL4482 PROTEIN-RELATED"/>
    <property type="match status" value="1"/>
</dbReference>
<dbReference type="Pfam" id="PF00034">
    <property type="entry name" value="Cytochrom_C"/>
    <property type="match status" value="1"/>
</dbReference>
<dbReference type="InterPro" id="IPR009056">
    <property type="entry name" value="Cyt_c-like_dom"/>
</dbReference>
<evidence type="ECO:0000256" key="5">
    <source>
        <dbReference type="SAM" id="SignalP"/>
    </source>
</evidence>
<feature type="signal peptide" evidence="5">
    <location>
        <begin position="1"/>
        <end position="21"/>
    </location>
</feature>
<evidence type="ECO:0000256" key="1">
    <source>
        <dbReference type="ARBA" id="ARBA00022617"/>
    </source>
</evidence>
<reference evidence="7 8" key="1">
    <citation type="submission" date="2021-08" db="EMBL/GenBank/DDBJ databases">
        <authorList>
            <person name="Peeters C."/>
        </authorList>
    </citation>
    <scope>NUCLEOTIDE SEQUENCE [LARGE SCALE GENOMIC DNA]</scope>
    <source>
        <strain evidence="7 8">LMG 32289</strain>
    </source>
</reference>
<proteinExistence type="predicted"/>
<evidence type="ECO:0000256" key="3">
    <source>
        <dbReference type="ARBA" id="ARBA00023004"/>
    </source>
</evidence>
<evidence type="ECO:0000259" key="6">
    <source>
        <dbReference type="PROSITE" id="PS51007"/>
    </source>
</evidence>
<keyword evidence="5" id="KW-0732">Signal</keyword>
<feature type="domain" description="Cytochrome c" evidence="6">
    <location>
        <begin position="25"/>
        <end position="136"/>
    </location>
</feature>
<feature type="domain" description="Cytochrome c" evidence="6">
    <location>
        <begin position="169"/>
        <end position="277"/>
    </location>
</feature>
<keyword evidence="2 4" id="KW-0479">Metal-binding</keyword>
<sequence length="289" mass="31472">MHARRIVFFLLLIARCGLASADDSALLVRGKYLMESVVACANCHSTRDPKDEGRFSKSLAGGRVFDEPPFRAVAPNITPDLETGIGKWTDEQIGKAIREGVRPDGTVIGPPMPISFYRNISDADLAAIIADLRAQPAVKHVVEASTYHIPLPPNYGPPVGNVRAPSSRDSIRYGKYLADIGHCMECHTPRSKQGQLVTTYLGAGGQVFNGAWGTSVSRNLTPDETGLKNWTDAQIATAIRGNDRSGIHYKPPMAYDWYKNISSTDMSALISYLRSLKPQPFGGQQKASN</sequence>
<organism evidence="7 8">
    <name type="scientific">Cupriavidus pampae</name>
    <dbReference type="NCBI Taxonomy" id="659251"/>
    <lineage>
        <taxon>Bacteria</taxon>
        <taxon>Pseudomonadati</taxon>
        <taxon>Pseudomonadota</taxon>
        <taxon>Betaproteobacteria</taxon>
        <taxon>Burkholderiales</taxon>
        <taxon>Burkholderiaceae</taxon>
        <taxon>Cupriavidus</taxon>
    </lineage>
</organism>
<dbReference type="Proteomes" id="UP000706525">
    <property type="component" value="Unassembled WGS sequence"/>
</dbReference>
<name>A0ABM8XIK6_9BURK</name>